<keyword evidence="3" id="KW-1185">Reference proteome</keyword>
<comment type="caution">
    <text evidence="2">The sequence shown here is derived from an EMBL/GenBank/DDBJ whole genome shotgun (WGS) entry which is preliminary data.</text>
</comment>
<dbReference type="Proteomes" id="UP001311232">
    <property type="component" value="Unassembled WGS sequence"/>
</dbReference>
<evidence type="ECO:0000313" key="3">
    <source>
        <dbReference type="Proteomes" id="UP001311232"/>
    </source>
</evidence>
<gene>
    <name evidence="2" type="ORF">CRENBAI_009527</name>
</gene>
<sequence>MEMEEVESCSFLLVSVTLQPSPERKPSPNAKIVGTGNGGQNICLHSNAGVLRVREASPAKGQSRSENDTSEHGHMQKCTATIKPLQAH</sequence>
<evidence type="ECO:0000256" key="1">
    <source>
        <dbReference type="SAM" id="MobiDB-lite"/>
    </source>
</evidence>
<dbReference type="AlphaFoldDB" id="A0AAV9RS74"/>
<organism evidence="2 3">
    <name type="scientific">Crenichthys baileyi</name>
    <name type="common">White River springfish</name>
    <dbReference type="NCBI Taxonomy" id="28760"/>
    <lineage>
        <taxon>Eukaryota</taxon>
        <taxon>Metazoa</taxon>
        <taxon>Chordata</taxon>
        <taxon>Craniata</taxon>
        <taxon>Vertebrata</taxon>
        <taxon>Euteleostomi</taxon>
        <taxon>Actinopterygii</taxon>
        <taxon>Neopterygii</taxon>
        <taxon>Teleostei</taxon>
        <taxon>Neoteleostei</taxon>
        <taxon>Acanthomorphata</taxon>
        <taxon>Ovalentaria</taxon>
        <taxon>Atherinomorphae</taxon>
        <taxon>Cyprinodontiformes</taxon>
        <taxon>Goodeidae</taxon>
        <taxon>Crenichthys</taxon>
    </lineage>
</organism>
<feature type="region of interest" description="Disordered" evidence="1">
    <location>
        <begin position="19"/>
        <end position="38"/>
    </location>
</feature>
<protein>
    <submittedName>
        <fullName evidence="2">Uncharacterized protein</fullName>
    </submittedName>
</protein>
<name>A0AAV9RS74_9TELE</name>
<reference evidence="2 3" key="1">
    <citation type="submission" date="2021-06" db="EMBL/GenBank/DDBJ databases">
        <authorList>
            <person name="Palmer J.M."/>
        </authorList>
    </citation>
    <scope>NUCLEOTIDE SEQUENCE [LARGE SCALE GENOMIC DNA]</scope>
    <source>
        <strain evidence="2 3">MEX-2019</strain>
        <tissue evidence="2">Muscle</tissue>
    </source>
</reference>
<dbReference type="EMBL" id="JAHHUM010001460">
    <property type="protein sequence ID" value="KAK5611825.1"/>
    <property type="molecule type" value="Genomic_DNA"/>
</dbReference>
<feature type="region of interest" description="Disordered" evidence="1">
    <location>
        <begin position="54"/>
        <end position="88"/>
    </location>
</feature>
<evidence type="ECO:0000313" key="2">
    <source>
        <dbReference type="EMBL" id="KAK5611825.1"/>
    </source>
</evidence>
<proteinExistence type="predicted"/>
<feature type="compositionally biased region" description="Basic and acidic residues" evidence="1">
    <location>
        <begin position="54"/>
        <end position="74"/>
    </location>
</feature>
<accession>A0AAV9RS74</accession>